<keyword evidence="3" id="KW-0862">Zinc</keyword>
<keyword evidence="4 6" id="KW-0413">Isomerase</keyword>
<feature type="domain" description="Topo IA-type catalytic" evidence="9">
    <location>
        <begin position="1"/>
        <end position="148"/>
    </location>
</feature>
<dbReference type="Pfam" id="PF01131">
    <property type="entry name" value="Topoisom_bac"/>
    <property type="match status" value="1"/>
</dbReference>
<keyword evidence="2 5" id="KW-0863">Zinc-finger</keyword>
<name>A0A6B2L0I0_9EUKA</name>
<sequence length="581" mass="64809">MVITEKNFLEIYPYWKWEAKLLPKFTKGEKVPLDYLNMEEGSTTAPPLLTEPDLVTLMDKNKIGTDATIAEHIHKIQERKYAVLDGREFKPTTLGEALVAGYNYIGLRLLSQPQLRAKTESDMKEITEQKKTKEEVLKENIDMYRKIFDDITKDAPKLDKALAKYFTPLGTHFDEEVQNFSKCGKCSESMHMRSVEGRSTLFCENCKVGYRMPQNDGITTIDQECPLCSFQVLSITSTKDKKYNICPYCYNNPPQDIENSNSMPCFKCTANCPLAGGTGAALPLFPCPQCSKNMVLKKKKDNKGFFISCEGFPNCSKSLWLPKELTTAEATTTICSRCDGTKKVSGGILSAGGSGPFRKIKVTFDKAAIIPGQPSQWLACLGGCDEMMNEYLSDANQRFSTWAATAQQKPTSTFTKQTNPPQTYSKKKTFSGHFQEDSFQDTDFGPPKRAGPPKSNFTQSKSWAPPPKAVQGKNGEEVFCNCGSLAMNAIVKKEGPNQGRPFFTCVTKACNFFAWGDDNGPQAQQSFSKPSKPPPKPTKRKATHKTDSEKPAKKHKSEMKCSLCKQTGHNKRSCPNKDEDE</sequence>
<feature type="region of interest" description="Disordered" evidence="7">
    <location>
        <begin position="520"/>
        <end position="581"/>
    </location>
</feature>
<organism evidence="10">
    <name type="scientific">Arcella intermedia</name>
    <dbReference type="NCBI Taxonomy" id="1963864"/>
    <lineage>
        <taxon>Eukaryota</taxon>
        <taxon>Amoebozoa</taxon>
        <taxon>Tubulinea</taxon>
        <taxon>Elardia</taxon>
        <taxon>Arcellinida</taxon>
        <taxon>Sphaerothecina</taxon>
        <taxon>Arcellidae</taxon>
        <taxon>Arcella</taxon>
    </lineage>
</organism>
<dbReference type="GO" id="GO:0005634">
    <property type="term" value="C:nucleus"/>
    <property type="evidence" value="ECO:0007669"/>
    <property type="project" value="TreeGrafter"/>
</dbReference>
<dbReference type="GO" id="GO:0031422">
    <property type="term" value="C:RecQ family helicase-topoisomerase III complex"/>
    <property type="evidence" value="ECO:0007669"/>
    <property type="project" value="TreeGrafter"/>
</dbReference>
<dbReference type="SUPFAM" id="SSF57756">
    <property type="entry name" value="Retrovirus zinc finger-like domains"/>
    <property type="match status" value="1"/>
</dbReference>
<comment type="similarity">
    <text evidence="6">Belongs to the type IA topoisomerase family.</text>
</comment>
<feature type="region of interest" description="Disordered" evidence="7">
    <location>
        <begin position="436"/>
        <end position="470"/>
    </location>
</feature>
<evidence type="ECO:0000256" key="6">
    <source>
        <dbReference type="RuleBase" id="RU362092"/>
    </source>
</evidence>
<dbReference type="InterPro" id="IPR013824">
    <property type="entry name" value="Topo_IA_cen_sub1"/>
</dbReference>
<dbReference type="GO" id="GO:0006265">
    <property type="term" value="P:DNA topological change"/>
    <property type="evidence" value="ECO:0007669"/>
    <property type="project" value="InterPro"/>
</dbReference>
<evidence type="ECO:0000256" key="5">
    <source>
        <dbReference type="PROSITE-ProRule" id="PRU01343"/>
    </source>
</evidence>
<dbReference type="Pfam" id="PF06839">
    <property type="entry name" value="Zn_ribbon_GRF"/>
    <property type="match status" value="1"/>
</dbReference>
<dbReference type="Pfam" id="PF23546">
    <property type="entry name" value="Zn_ribbon_TOP3B"/>
    <property type="match status" value="1"/>
</dbReference>
<dbReference type="InterPro" id="IPR013498">
    <property type="entry name" value="Topo_IA_Znf"/>
</dbReference>
<dbReference type="GO" id="GO:0003917">
    <property type="term" value="F:DNA topoisomerase type I (single strand cut, ATP-independent) activity"/>
    <property type="evidence" value="ECO:0007669"/>
    <property type="project" value="UniProtKB-EC"/>
</dbReference>
<dbReference type="Gene3D" id="3.30.65.10">
    <property type="entry name" value="Bacterial Topoisomerase I, domain 1"/>
    <property type="match status" value="1"/>
</dbReference>
<keyword evidence="6" id="KW-0238">DNA-binding</keyword>
<dbReference type="PANTHER" id="PTHR11390">
    <property type="entry name" value="PROKARYOTIC DNA TOPOISOMERASE"/>
    <property type="match status" value="1"/>
</dbReference>
<dbReference type="PROSITE" id="PS52039">
    <property type="entry name" value="TOPO_IA_2"/>
    <property type="match status" value="1"/>
</dbReference>
<evidence type="ECO:0000259" key="8">
    <source>
        <dbReference type="PROSITE" id="PS51999"/>
    </source>
</evidence>
<dbReference type="GO" id="GO:0006281">
    <property type="term" value="P:DNA repair"/>
    <property type="evidence" value="ECO:0007669"/>
    <property type="project" value="TreeGrafter"/>
</dbReference>
<dbReference type="InterPro" id="IPR000380">
    <property type="entry name" value="Topo_IA"/>
</dbReference>
<comment type="function">
    <text evidence="6">Introduces a single-strand break via transesterification at a target site in duplex DNA. Releases the supercoiling and torsional tension of DNA introduced during the DNA replication and transcription by transiently cleaving and rejoining one strand of the DNA duplex. The scissile phosphodiester is attacked by the catalytic tyrosine of the enzyme, resulting in the formation of a DNA-(5'-phosphotyrosyl)-enzyme intermediate and the expulsion of a 3'-OH DNA strand.</text>
</comment>
<feature type="compositionally biased region" description="Low complexity" evidence="7">
    <location>
        <begin position="521"/>
        <end position="530"/>
    </location>
</feature>
<evidence type="ECO:0000256" key="2">
    <source>
        <dbReference type="ARBA" id="ARBA00022771"/>
    </source>
</evidence>
<comment type="catalytic activity">
    <reaction evidence="6">
        <text>ATP-independent breakage of single-stranded DNA, followed by passage and rejoining.</text>
        <dbReference type="EC" id="5.6.2.1"/>
    </reaction>
</comment>
<dbReference type="GO" id="GO:0006310">
    <property type="term" value="P:DNA recombination"/>
    <property type="evidence" value="ECO:0007669"/>
    <property type="project" value="TreeGrafter"/>
</dbReference>
<reference evidence="10" key="1">
    <citation type="journal article" date="2020" name="J. Eukaryot. Microbiol.">
        <title>De novo Sequencing, Assembly and Annotation of the Transcriptome for the Free-Living Testate Amoeba Arcella intermedia.</title>
        <authorList>
            <person name="Ribeiro G.M."/>
            <person name="Porfirio-Sousa A.L."/>
            <person name="Maurer-Alcala X.X."/>
            <person name="Katz L.A."/>
            <person name="Lahr D.J.G."/>
        </authorList>
    </citation>
    <scope>NUCLEOTIDE SEQUENCE</scope>
</reference>
<dbReference type="AlphaFoldDB" id="A0A6B2L0I0"/>
<dbReference type="Gene3D" id="1.10.460.10">
    <property type="entry name" value="Topoisomerase I, domain 2"/>
    <property type="match status" value="1"/>
</dbReference>
<dbReference type="InterPro" id="IPR023405">
    <property type="entry name" value="Topo_IA_core_domain"/>
</dbReference>
<evidence type="ECO:0000256" key="3">
    <source>
        <dbReference type="ARBA" id="ARBA00022833"/>
    </source>
</evidence>
<dbReference type="InterPro" id="IPR036875">
    <property type="entry name" value="Znf_CCHC_sf"/>
</dbReference>
<dbReference type="PROSITE" id="PS51999">
    <property type="entry name" value="ZF_GRF"/>
    <property type="match status" value="1"/>
</dbReference>
<dbReference type="InterPro" id="IPR010666">
    <property type="entry name" value="Znf_GRF"/>
</dbReference>
<keyword evidence="1" id="KW-0479">Metal-binding</keyword>
<accession>A0A6B2L0I0</accession>
<dbReference type="InterPro" id="IPR013497">
    <property type="entry name" value="Topo_IA_cen"/>
</dbReference>
<dbReference type="GO" id="GO:0008270">
    <property type="term" value="F:zinc ion binding"/>
    <property type="evidence" value="ECO:0007669"/>
    <property type="project" value="UniProtKB-KW"/>
</dbReference>
<dbReference type="EMBL" id="GIBP01001507">
    <property type="protein sequence ID" value="NDV30476.1"/>
    <property type="molecule type" value="Transcribed_RNA"/>
</dbReference>
<dbReference type="EC" id="5.6.2.1" evidence="6"/>
<dbReference type="PANTHER" id="PTHR11390:SF21">
    <property type="entry name" value="DNA TOPOISOMERASE 3-ALPHA"/>
    <property type="match status" value="1"/>
</dbReference>
<dbReference type="GO" id="GO:0003677">
    <property type="term" value="F:DNA binding"/>
    <property type="evidence" value="ECO:0007669"/>
    <property type="project" value="UniProtKB-KW"/>
</dbReference>
<evidence type="ECO:0000259" key="9">
    <source>
        <dbReference type="PROSITE" id="PS52039"/>
    </source>
</evidence>
<evidence type="ECO:0000256" key="4">
    <source>
        <dbReference type="ARBA" id="ARBA00023235"/>
    </source>
</evidence>
<dbReference type="Pfam" id="PF01396">
    <property type="entry name" value="Zn_ribbon_Top1"/>
    <property type="match status" value="1"/>
</dbReference>
<proteinExistence type="inferred from homology"/>
<evidence type="ECO:0000313" key="10">
    <source>
        <dbReference type="EMBL" id="NDV30476.1"/>
    </source>
</evidence>
<evidence type="ECO:0000256" key="7">
    <source>
        <dbReference type="SAM" id="MobiDB-lite"/>
    </source>
</evidence>
<feature type="compositionally biased region" description="Polar residues" evidence="7">
    <location>
        <begin position="409"/>
        <end position="424"/>
    </location>
</feature>
<protein>
    <recommendedName>
        <fullName evidence="6">DNA topoisomerase</fullName>
        <ecNumber evidence="6">5.6.2.1</ecNumber>
    </recommendedName>
</protein>
<dbReference type="SUPFAM" id="SSF56712">
    <property type="entry name" value="Prokaryotic type I DNA topoisomerase"/>
    <property type="match status" value="1"/>
</dbReference>
<evidence type="ECO:0000256" key="1">
    <source>
        <dbReference type="ARBA" id="ARBA00022723"/>
    </source>
</evidence>
<feature type="region of interest" description="Disordered" evidence="7">
    <location>
        <begin position="409"/>
        <end position="428"/>
    </location>
</feature>
<feature type="domain" description="GRF-type" evidence="8">
    <location>
        <begin position="480"/>
        <end position="519"/>
    </location>
</feature>
<dbReference type="InterPro" id="IPR056452">
    <property type="entry name" value="Zn_ribbon_TOP3B"/>
</dbReference>
<keyword evidence="6" id="KW-0799">Topoisomerase</keyword>